<dbReference type="InterPro" id="IPR006054">
    <property type="entry name" value="DnaQ"/>
</dbReference>
<evidence type="ECO:0000313" key="8">
    <source>
        <dbReference type="EMBL" id="AUB79685.1"/>
    </source>
</evidence>
<dbReference type="EC" id="2.7.7.7" evidence="1"/>
<dbReference type="Pfam" id="PF00929">
    <property type="entry name" value="RNase_T"/>
    <property type="match status" value="1"/>
</dbReference>
<dbReference type="Proteomes" id="UP000232638">
    <property type="component" value="Chromosome"/>
</dbReference>
<sequence>METIAVIDFETTGLSPHYGDRATEIAAILVRDGQIVGQYQNLMNAGVAIPGFITSFTGITTAMVRQAPPARQVMAEVADFVGDYPLVAHNASFDSKFWDAELARIGRARRQDFICSMLVARRVLPQAPNHKLGTLVEFAKLPVTGRYHRAQADAEMTAHLTLYLERELMRRFGLAAVSCRLLAKIQKTPANRLEHCVAGFGQRCA</sequence>
<evidence type="ECO:0000256" key="5">
    <source>
        <dbReference type="ARBA" id="ARBA00026073"/>
    </source>
</evidence>
<reference evidence="8 9" key="1">
    <citation type="submission" date="2017-03" db="EMBL/GenBank/DDBJ databases">
        <title>Complete genome sequence of Candidatus 'Thiodictyon syntrophicum' sp. nov. strain Cad16T, a photolithoautotroph purple sulfur bacterium isolated from an alpine meromictic lake.</title>
        <authorList>
            <person name="Luedin S.M."/>
            <person name="Pothier J.F."/>
            <person name="Danza F."/>
            <person name="Storelli N."/>
            <person name="Wittwer M."/>
            <person name="Tonolla M."/>
        </authorList>
    </citation>
    <scope>NUCLEOTIDE SEQUENCE [LARGE SCALE GENOMIC DNA]</scope>
    <source>
        <strain evidence="8 9">Cad16T</strain>
    </source>
</reference>
<dbReference type="GO" id="GO:0003887">
    <property type="term" value="F:DNA-directed DNA polymerase activity"/>
    <property type="evidence" value="ECO:0007669"/>
    <property type="project" value="UniProtKB-EC"/>
</dbReference>
<keyword evidence="2" id="KW-0540">Nuclease</keyword>
<evidence type="ECO:0000256" key="1">
    <source>
        <dbReference type="ARBA" id="ARBA00012417"/>
    </source>
</evidence>
<dbReference type="GO" id="GO:0045004">
    <property type="term" value="P:DNA replication proofreading"/>
    <property type="evidence" value="ECO:0007669"/>
    <property type="project" value="TreeGrafter"/>
</dbReference>
<dbReference type="InterPro" id="IPR012337">
    <property type="entry name" value="RNaseH-like_sf"/>
</dbReference>
<comment type="catalytic activity">
    <reaction evidence="6">
        <text>DNA(n) + a 2'-deoxyribonucleoside 5'-triphosphate = DNA(n+1) + diphosphate</text>
        <dbReference type="Rhea" id="RHEA:22508"/>
        <dbReference type="Rhea" id="RHEA-COMP:17339"/>
        <dbReference type="Rhea" id="RHEA-COMP:17340"/>
        <dbReference type="ChEBI" id="CHEBI:33019"/>
        <dbReference type="ChEBI" id="CHEBI:61560"/>
        <dbReference type="ChEBI" id="CHEBI:173112"/>
        <dbReference type="EC" id="2.7.7.7"/>
    </reaction>
</comment>
<evidence type="ECO:0000259" key="7">
    <source>
        <dbReference type="SMART" id="SM00479"/>
    </source>
</evidence>
<proteinExistence type="predicted"/>
<comment type="subunit">
    <text evidence="5">DNA polymerase III contains a core (composed of alpha, epsilon and theta chains) that associates with a tau subunit. This core dimerizes to form the POLIII' complex. PolIII' associates with the gamma complex (composed of gamma, delta, delta', psi and chi chains) and with the beta chain to form the complete DNA polymerase III complex.</text>
</comment>
<dbReference type="SMART" id="SM00479">
    <property type="entry name" value="EXOIII"/>
    <property type="match status" value="1"/>
</dbReference>
<protein>
    <recommendedName>
        <fullName evidence="1">DNA-directed DNA polymerase</fullName>
        <ecNumber evidence="1">2.7.7.7</ecNumber>
    </recommendedName>
</protein>
<dbReference type="SUPFAM" id="SSF53098">
    <property type="entry name" value="Ribonuclease H-like"/>
    <property type="match status" value="1"/>
</dbReference>
<accession>A0A2K8U2C9</accession>
<gene>
    <name evidence="8" type="ORF">THSYN_01075</name>
</gene>
<comment type="function">
    <text evidence="4">DNA polymerase III is a complex, multichain enzyme responsible for most of the replicative synthesis in bacteria. The epsilon subunit contain the editing function and is a proofreading 3'-5' exonuclease.</text>
</comment>
<dbReference type="GO" id="GO:0008408">
    <property type="term" value="F:3'-5' exonuclease activity"/>
    <property type="evidence" value="ECO:0007669"/>
    <property type="project" value="TreeGrafter"/>
</dbReference>
<dbReference type="AlphaFoldDB" id="A0A2K8U2C9"/>
<dbReference type="PANTHER" id="PTHR30231:SF37">
    <property type="entry name" value="EXODEOXYRIBONUCLEASE 10"/>
    <property type="match status" value="1"/>
</dbReference>
<dbReference type="NCBIfam" id="TIGR00573">
    <property type="entry name" value="dnaq"/>
    <property type="match status" value="1"/>
</dbReference>
<evidence type="ECO:0000256" key="3">
    <source>
        <dbReference type="ARBA" id="ARBA00022839"/>
    </source>
</evidence>
<dbReference type="OrthoDB" id="9803913at2"/>
<dbReference type="Gene3D" id="3.30.420.10">
    <property type="entry name" value="Ribonuclease H-like superfamily/Ribonuclease H"/>
    <property type="match status" value="1"/>
</dbReference>
<dbReference type="PANTHER" id="PTHR30231">
    <property type="entry name" value="DNA POLYMERASE III SUBUNIT EPSILON"/>
    <property type="match status" value="1"/>
</dbReference>
<dbReference type="InterPro" id="IPR036397">
    <property type="entry name" value="RNaseH_sf"/>
</dbReference>
<dbReference type="RefSeq" id="WP_100917503.1">
    <property type="nucleotide sequence ID" value="NZ_CP020370.1"/>
</dbReference>
<evidence type="ECO:0000256" key="6">
    <source>
        <dbReference type="ARBA" id="ARBA00049244"/>
    </source>
</evidence>
<dbReference type="EMBL" id="CP020370">
    <property type="protein sequence ID" value="AUB79685.1"/>
    <property type="molecule type" value="Genomic_DNA"/>
</dbReference>
<dbReference type="FunFam" id="3.30.420.10:FF:000045">
    <property type="entry name" value="3'-5' exonuclease DinG"/>
    <property type="match status" value="1"/>
</dbReference>
<dbReference type="CDD" id="cd06127">
    <property type="entry name" value="DEDDh"/>
    <property type="match status" value="1"/>
</dbReference>
<feature type="domain" description="Exonuclease" evidence="7">
    <location>
        <begin position="3"/>
        <end position="170"/>
    </location>
</feature>
<keyword evidence="3" id="KW-0269">Exonuclease</keyword>
<dbReference type="InterPro" id="IPR013520">
    <property type="entry name" value="Ribonucl_H"/>
</dbReference>
<keyword evidence="3" id="KW-0378">Hydrolase</keyword>
<name>A0A2K8U2C9_9GAMM</name>
<organism evidence="8 9">
    <name type="scientific">Candidatus Thiodictyon syntrophicum</name>
    <dbReference type="NCBI Taxonomy" id="1166950"/>
    <lineage>
        <taxon>Bacteria</taxon>
        <taxon>Pseudomonadati</taxon>
        <taxon>Pseudomonadota</taxon>
        <taxon>Gammaproteobacteria</taxon>
        <taxon>Chromatiales</taxon>
        <taxon>Chromatiaceae</taxon>
        <taxon>Thiodictyon</taxon>
    </lineage>
</organism>
<dbReference type="GO" id="GO:0005829">
    <property type="term" value="C:cytosol"/>
    <property type="evidence" value="ECO:0007669"/>
    <property type="project" value="TreeGrafter"/>
</dbReference>
<dbReference type="KEGG" id="tsy:THSYN_01075"/>
<keyword evidence="9" id="KW-1185">Reference proteome</keyword>
<dbReference type="GO" id="GO:0003677">
    <property type="term" value="F:DNA binding"/>
    <property type="evidence" value="ECO:0007669"/>
    <property type="project" value="InterPro"/>
</dbReference>
<evidence type="ECO:0000256" key="2">
    <source>
        <dbReference type="ARBA" id="ARBA00022722"/>
    </source>
</evidence>
<evidence type="ECO:0000256" key="4">
    <source>
        <dbReference type="ARBA" id="ARBA00025483"/>
    </source>
</evidence>
<evidence type="ECO:0000313" key="9">
    <source>
        <dbReference type="Proteomes" id="UP000232638"/>
    </source>
</evidence>